<dbReference type="GO" id="GO:0003677">
    <property type="term" value="F:DNA binding"/>
    <property type="evidence" value="ECO:0007669"/>
    <property type="project" value="UniProtKB-KW"/>
</dbReference>
<dbReference type="InterPro" id="IPR001959">
    <property type="entry name" value="Transposase"/>
</dbReference>
<sequence>SAGDFEKHFKGKYSLHSQTIQALIKKFFANIDSARELRRNGDLRARYPWRDRKHFQIVMYKASAIRKHHQYLVLSNGKGHTKLRVKLPKQLPAGKIVGAELGFRELRLTVKNDSDAIKSAGANTVAADLGVIHLAAMTDGNEAEVIVGRGLRSLIQYRNRKLAEFSRLQSKLKKGSRKARKLRISKAKMLTCNDCQIRNLLHHASKQMVDFCVAQGAGKLVVGDCINMSKNARKRRKGSSRSNQMNSNNPLGQLLEYVKYKGKQRGVKLEKEPEQYTSQTCPKCGHRHKPSGRIYQCKNPECDFIGIRDLVGAANILNKSENGLIVPSYQLPPAMAKYRRPIKTPVARLNCVVPLTTGKLLDTTLEVAQALLSSDSNMSSELPHVA</sequence>
<feature type="domain" description="Cas12f1-like TNB" evidence="6">
    <location>
        <begin position="252"/>
        <end position="316"/>
    </location>
</feature>
<name>A0A0K6IVA7_9GAMM</name>
<comment type="similarity">
    <text evidence="1">In the C-terminal section; belongs to the transposase 35 family.</text>
</comment>
<dbReference type="GO" id="GO:0006310">
    <property type="term" value="P:DNA recombination"/>
    <property type="evidence" value="ECO:0007669"/>
    <property type="project" value="UniProtKB-KW"/>
</dbReference>
<keyword evidence="2" id="KW-0815">Transposition</keyword>
<dbReference type="Pfam" id="PF07282">
    <property type="entry name" value="Cas12f1-like_TNB"/>
    <property type="match status" value="1"/>
</dbReference>
<dbReference type="GO" id="GO:0032196">
    <property type="term" value="P:transposition"/>
    <property type="evidence" value="ECO:0007669"/>
    <property type="project" value="UniProtKB-KW"/>
</dbReference>
<accession>A0A0K6IVA7</accession>
<keyword evidence="4" id="KW-0233">DNA recombination</keyword>
<feature type="domain" description="Probable transposase IS891/IS1136/IS1341" evidence="5">
    <location>
        <begin position="110"/>
        <end position="225"/>
    </location>
</feature>
<dbReference type="STRING" id="1137284.GCA_001418205_03911"/>
<dbReference type="Proteomes" id="UP000182769">
    <property type="component" value="Unassembled WGS sequence"/>
</dbReference>
<dbReference type="OrthoDB" id="5915636at2"/>
<gene>
    <name evidence="7" type="ORF">Ga0061065_1311</name>
</gene>
<dbReference type="NCBIfam" id="NF040570">
    <property type="entry name" value="guided_TnpB"/>
    <property type="match status" value="1"/>
</dbReference>
<dbReference type="RefSeq" id="WP_055464870.1">
    <property type="nucleotide sequence ID" value="NZ_CYHG01000031.1"/>
</dbReference>
<evidence type="ECO:0000259" key="6">
    <source>
        <dbReference type="Pfam" id="PF07282"/>
    </source>
</evidence>
<evidence type="ECO:0000313" key="8">
    <source>
        <dbReference type="Proteomes" id="UP000182769"/>
    </source>
</evidence>
<evidence type="ECO:0000256" key="3">
    <source>
        <dbReference type="ARBA" id="ARBA00023125"/>
    </source>
</evidence>
<dbReference type="InterPro" id="IPR010095">
    <property type="entry name" value="Cas12f1-like_TNB"/>
</dbReference>
<feature type="non-terminal residue" evidence="7">
    <location>
        <position position="1"/>
    </location>
</feature>
<proteinExistence type="inferred from homology"/>
<evidence type="ECO:0000256" key="1">
    <source>
        <dbReference type="ARBA" id="ARBA00008761"/>
    </source>
</evidence>
<organism evidence="7 8">
    <name type="scientific">Marinomonas fungiae</name>
    <dbReference type="NCBI Taxonomy" id="1137284"/>
    <lineage>
        <taxon>Bacteria</taxon>
        <taxon>Pseudomonadati</taxon>
        <taxon>Pseudomonadota</taxon>
        <taxon>Gammaproteobacteria</taxon>
        <taxon>Oceanospirillales</taxon>
        <taxon>Oceanospirillaceae</taxon>
        <taxon>Marinomonas</taxon>
    </lineage>
</organism>
<keyword evidence="3" id="KW-0238">DNA-binding</keyword>
<evidence type="ECO:0000256" key="2">
    <source>
        <dbReference type="ARBA" id="ARBA00022578"/>
    </source>
</evidence>
<evidence type="ECO:0000313" key="7">
    <source>
        <dbReference type="EMBL" id="CUB07040.1"/>
    </source>
</evidence>
<protein>
    <submittedName>
        <fullName evidence="7">Transposase</fullName>
    </submittedName>
</protein>
<dbReference type="Pfam" id="PF01385">
    <property type="entry name" value="OrfB_IS605"/>
    <property type="match status" value="1"/>
</dbReference>
<keyword evidence="8" id="KW-1185">Reference proteome</keyword>
<reference evidence="8" key="1">
    <citation type="submission" date="2015-08" db="EMBL/GenBank/DDBJ databases">
        <authorList>
            <person name="Varghese N."/>
        </authorList>
    </citation>
    <scope>NUCLEOTIDE SEQUENCE [LARGE SCALE GENOMIC DNA]</scope>
    <source>
        <strain evidence="8">JCM 18476</strain>
    </source>
</reference>
<dbReference type="AlphaFoldDB" id="A0A0K6IVA7"/>
<dbReference type="EMBL" id="CYHG01000031">
    <property type="protein sequence ID" value="CUB07040.1"/>
    <property type="molecule type" value="Genomic_DNA"/>
</dbReference>
<evidence type="ECO:0000256" key="4">
    <source>
        <dbReference type="ARBA" id="ARBA00023172"/>
    </source>
</evidence>
<evidence type="ECO:0000259" key="5">
    <source>
        <dbReference type="Pfam" id="PF01385"/>
    </source>
</evidence>